<dbReference type="InterPro" id="IPR046544">
    <property type="entry name" value="GH146_SB_dom"/>
</dbReference>
<accession>A0A7D4Q2W4</accession>
<protein>
    <submittedName>
        <fullName evidence="4">Glycoside hydrolase family 127 protein</fullName>
    </submittedName>
</protein>
<keyword evidence="4" id="KW-0378">Hydrolase</keyword>
<evidence type="ECO:0000259" key="3">
    <source>
        <dbReference type="Pfam" id="PF20620"/>
    </source>
</evidence>
<name>A0A7D4Q2W4_9MICO</name>
<dbReference type="Proteomes" id="UP000502498">
    <property type="component" value="Chromosome"/>
</dbReference>
<feature type="domain" description="DUF4986" evidence="2">
    <location>
        <begin position="523"/>
        <end position="589"/>
    </location>
</feature>
<organism evidence="4 5">
    <name type="scientific">Microbacterium hominis</name>
    <dbReference type="NCBI Taxonomy" id="162426"/>
    <lineage>
        <taxon>Bacteria</taxon>
        <taxon>Bacillati</taxon>
        <taxon>Actinomycetota</taxon>
        <taxon>Actinomycetes</taxon>
        <taxon>Micrococcales</taxon>
        <taxon>Microbacteriaceae</taxon>
        <taxon>Microbacterium</taxon>
    </lineage>
</organism>
<dbReference type="InterPro" id="IPR012878">
    <property type="entry name" value="Beta-AFase-like_GH127_cat"/>
</dbReference>
<gene>
    <name evidence="4" type="ORF">HQM25_15350</name>
</gene>
<dbReference type="Pfam" id="PF20620">
    <property type="entry name" value="DUF6805"/>
    <property type="match status" value="1"/>
</dbReference>
<evidence type="ECO:0000259" key="2">
    <source>
        <dbReference type="Pfam" id="PF16375"/>
    </source>
</evidence>
<dbReference type="PANTHER" id="PTHR31151">
    <property type="entry name" value="PROLINE-TRNA LIGASE (DUF1680)"/>
    <property type="match status" value="1"/>
</dbReference>
<proteinExistence type="predicted"/>
<feature type="domain" description="Glycoside hydrolase GH146 substrate-binding" evidence="3">
    <location>
        <begin position="610"/>
        <end position="730"/>
    </location>
</feature>
<sequence length="735" mass="78166">MAGLSTFVPLGDVRLLEGPDASAQRTVSATLQRLDPERLLAPFRREAGLTPHAEPYPGWESDGLDGHTAGHVLTAASQLAAQGDAAARALAAHIVAGMRACQVAIGTGYVGGVPDGAALWDELAAGRVEAGAFHLNGRWVPLYNLHKTLAGLLDAAQLAAIPDAETAVAAFGDWWLAACARLDDPTLQTILRTEFGGIPDALARLALHRRDRALLDLARRFVPDALVEPLAAGRDELDGLHANTQIPVVVGFAAIERAAAVLAPDLAADIAAREGAAARTFFAAVAHRRSSAIGGDSVREHFPADALAMFTAREGPETCNTHNMVRLAGELHLLTGDDRYLLWAENARINHLRSAQHPEHGGLVYFTSQRPAHYRVYSPEAEGFWCCMGSGFEAQSRHAAQVFSVTGDGVLQLNAFPAAEARWNDGVVSIAPADGVDVWHLTATTSTRVSVLIPDWVDGVATVDGAMDASAGSRVALELAAGEGVELRLPRRLRVERMPGAEDWGWVVDGPHVLAQRIPDDTVSYRGDGARLGHIATGPLRRLAETPVLEPELRAVRLGDGRVRVVTDVGPVDLEPFAHLHDARYTLAWPLGDPATRRDQLAAIDAASLELDARTRDVIRFGEQQPESDHGLTATDELTGIDGGERWRATRGTITVTLRDWSGAASHLLLAGAGGDVRVRVRDTVLHEGAVDASGTAIPLPPGGAEVEHTVHLESAGGEPTARLTELRLMAEASD</sequence>
<dbReference type="GO" id="GO:0016787">
    <property type="term" value="F:hydrolase activity"/>
    <property type="evidence" value="ECO:0007669"/>
    <property type="project" value="UniProtKB-KW"/>
</dbReference>
<evidence type="ECO:0000313" key="5">
    <source>
        <dbReference type="Proteomes" id="UP000502498"/>
    </source>
</evidence>
<dbReference type="InterPro" id="IPR032275">
    <property type="entry name" value="DUF4986"/>
</dbReference>
<dbReference type="AlphaFoldDB" id="A0A7D4Q2W4"/>
<evidence type="ECO:0000313" key="4">
    <source>
        <dbReference type="EMBL" id="QKJ20592.1"/>
    </source>
</evidence>
<feature type="domain" description="Non-reducing end beta-L-arabinofuranosidase-like GH127 catalytic" evidence="1">
    <location>
        <begin position="12"/>
        <end position="397"/>
    </location>
</feature>
<dbReference type="RefSeq" id="WP_172991017.1">
    <property type="nucleotide sequence ID" value="NZ_CP054038.1"/>
</dbReference>
<dbReference type="Pfam" id="PF07944">
    <property type="entry name" value="Beta-AFase-like_GH127_cat"/>
    <property type="match status" value="1"/>
</dbReference>
<dbReference type="EMBL" id="CP054038">
    <property type="protein sequence ID" value="QKJ20592.1"/>
    <property type="molecule type" value="Genomic_DNA"/>
</dbReference>
<evidence type="ECO:0000259" key="1">
    <source>
        <dbReference type="Pfam" id="PF07944"/>
    </source>
</evidence>
<dbReference type="Pfam" id="PF16375">
    <property type="entry name" value="DUF4986"/>
    <property type="match status" value="1"/>
</dbReference>
<reference evidence="4 5" key="1">
    <citation type="submission" date="2020-05" db="EMBL/GenBank/DDBJ databases">
        <title>Strain PA2F3 complete genome.</title>
        <authorList>
            <person name="Kim Y.-S."/>
            <person name="Kim S.-J."/>
            <person name="Jung H.-k."/>
            <person name="Kim S.-E."/>
            <person name="Kim K.-H."/>
        </authorList>
    </citation>
    <scope>NUCLEOTIDE SEQUENCE [LARGE SCALE GENOMIC DNA]</scope>
    <source>
        <strain evidence="4 5">PA2F3</strain>
    </source>
</reference>
<dbReference type="PANTHER" id="PTHR31151:SF0">
    <property type="entry name" value="PROLINE-TRNA LIGASE (DUF1680)"/>
    <property type="match status" value="1"/>
</dbReference>